<dbReference type="EMBL" id="SMSE01000001">
    <property type="protein sequence ID" value="TDG15822.1"/>
    <property type="molecule type" value="Genomic_DNA"/>
</dbReference>
<accession>A0A4R5LWK1</accession>
<dbReference type="InterPro" id="IPR057326">
    <property type="entry name" value="KR_dom"/>
</dbReference>
<dbReference type="GO" id="GO:0016491">
    <property type="term" value="F:oxidoreductase activity"/>
    <property type="evidence" value="ECO:0007669"/>
    <property type="project" value="UniProtKB-KW"/>
</dbReference>
<comment type="caution">
    <text evidence="4">The sequence shown here is derived from an EMBL/GenBank/DDBJ whole genome shotgun (WGS) entry which is preliminary data.</text>
</comment>
<keyword evidence="5" id="KW-1185">Reference proteome</keyword>
<dbReference type="SMART" id="SM00822">
    <property type="entry name" value="PKS_KR"/>
    <property type="match status" value="1"/>
</dbReference>
<organism evidence="4 5">
    <name type="scientific">Seongchinamella unica</name>
    <dbReference type="NCBI Taxonomy" id="2547392"/>
    <lineage>
        <taxon>Bacteria</taxon>
        <taxon>Pseudomonadati</taxon>
        <taxon>Pseudomonadota</taxon>
        <taxon>Gammaproteobacteria</taxon>
        <taxon>Cellvibrionales</taxon>
        <taxon>Halieaceae</taxon>
        <taxon>Seongchinamella</taxon>
    </lineage>
</organism>
<dbReference type="OrthoDB" id="9806974at2"/>
<protein>
    <submittedName>
        <fullName evidence="4">SDR family oxidoreductase</fullName>
    </submittedName>
</protein>
<dbReference type="AlphaFoldDB" id="A0A4R5LWK1"/>
<gene>
    <name evidence="4" type="ORF">E2F43_06235</name>
</gene>
<keyword evidence="2" id="KW-0560">Oxidoreductase</keyword>
<dbReference type="CDD" id="cd05233">
    <property type="entry name" value="SDR_c"/>
    <property type="match status" value="1"/>
</dbReference>
<evidence type="ECO:0000259" key="3">
    <source>
        <dbReference type="SMART" id="SM00822"/>
    </source>
</evidence>
<dbReference type="GO" id="GO:0016020">
    <property type="term" value="C:membrane"/>
    <property type="evidence" value="ECO:0007669"/>
    <property type="project" value="TreeGrafter"/>
</dbReference>
<dbReference type="PRINTS" id="PR00081">
    <property type="entry name" value="GDHRDH"/>
</dbReference>
<evidence type="ECO:0000256" key="2">
    <source>
        <dbReference type="ARBA" id="ARBA00023002"/>
    </source>
</evidence>
<dbReference type="PROSITE" id="PS00061">
    <property type="entry name" value="ADH_SHORT"/>
    <property type="match status" value="1"/>
</dbReference>
<evidence type="ECO:0000313" key="5">
    <source>
        <dbReference type="Proteomes" id="UP000295554"/>
    </source>
</evidence>
<feature type="domain" description="Ketoreductase" evidence="3">
    <location>
        <begin position="26"/>
        <end position="204"/>
    </location>
</feature>
<dbReference type="PANTHER" id="PTHR44196">
    <property type="entry name" value="DEHYDROGENASE/REDUCTASE SDR FAMILY MEMBER 7B"/>
    <property type="match status" value="1"/>
</dbReference>
<sequence>MPTRSGLTMSHWLTVKGQDPMDTTAKVAIVTGGASGMGQIYARRLAARGTQVAIFDVNQQGLAATAAESDNLHAFHCDISSLEDVNTKVAQVEEQLGPIDLLVHAAALMPAHALADHSHEGMEQLFRINYFGTTYMVRAVLPSMQARSSGRIVAFGSIAGTALVPKMGAYCATKAAVNAYIEVLQNEIRDSGVRAHLVCPPAVNTPLVDQTLNTDSPGSIKESKQKGRLADPEKMIDAIEKGVARDKDIIYPSEAKLLYFWRTLAPGLWWKTVMKFEK</sequence>
<evidence type="ECO:0000256" key="1">
    <source>
        <dbReference type="ARBA" id="ARBA00006484"/>
    </source>
</evidence>
<dbReference type="SUPFAM" id="SSF51735">
    <property type="entry name" value="NAD(P)-binding Rossmann-fold domains"/>
    <property type="match status" value="1"/>
</dbReference>
<dbReference type="InterPro" id="IPR036291">
    <property type="entry name" value="NAD(P)-bd_dom_sf"/>
</dbReference>
<name>A0A4R5LWK1_9GAMM</name>
<dbReference type="InterPro" id="IPR002347">
    <property type="entry name" value="SDR_fam"/>
</dbReference>
<dbReference type="Pfam" id="PF00106">
    <property type="entry name" value="adh_short"/>
    <property type="match status" value="1"/>
</dbReference>
<evidence type="ECO:0000313" key="4">
    <source>
        <dbReference type="EMBL" id="TDG15822.1"/>
    </source>
</evidence>
<dbReference type="PANTHER" id="PTHR44196:SF1">
    <property type="entry name" value="DEHYDROGENASE_REDUCTASE SDR FAMILY MEMBER 7B"/>
    <property type="match status" value="1"/>
</dbReference>
<dbReference type="Proteomes" id="UP000295554">
    <property type="component" value="Unassembled WGS sequence"/>
</dbReference>
<proteinExistence type="inferred from homology"/>
<dbReference type="InterPro" id="IPR020904">
    <property type="entry name" value="Sc_DH/Rdtase_CS"/>
</dbReference>
<reference evidence="4 5" key="1">
    <citation type="submission" date="2019-03" db="EMBL/GenBank/DDBJ databases">
        <title>Seongchinamella monodicae gen. nov., sp. nov., a novel member of the Gammaproteobacteria isolated from a tidal mudflat of beach.</title>
        <authorList>
            <person name="Yang H.G."/>
            <person name="Kang J.W."/>
            <person name="Lee S.D."/>
        </authorList>
    </citation>
    <scope>NUCLEOTIDE SEQUENCE [LARGE SCALE GENOMIC DNA]</scope>
    <source>
        <strain evidence="4 5">GH4-78</strain>
    </source>
</reference>
<dbReference type="Gene3D" id="3.40.50.720">
    <property type="entry name" value="NAD(P)-binding Rossmann-like Domain"/>
    <property type="match status" value="1"/>
</dbReference>
<comment type="similarity">
    <text evidence="1">Belongs to the short-chain dehydrogenases/reductases (SDR) family.</text>
</comment>